<evidence type="ECO:0000313" key="1">
    <source>
        <dbReference type="EMBL" id="KAK3206953.1"/>
    </source>
</evidence>
<comment type="caution">
    <text evidence="1">The sequence shown here is derived from an EMBL/GenBank/DDBJ whole genome shotgun (WGS) entry which is preliminary data.</text>
</comment>
<accession>A0AAE0E4B6</accession>
<dbReference type="Proteomes" id="UP001281410">
    <property type="component" value="Unassembled WGS sequence"/>
</dbReference>
<keyword evidence="2" id="KW-1185">Reference proteome</keyword>
<reference evidence="1" key="1">
    <citation type="journal article" date="2023" name="Plant J.">
        <title>Genome sequences and population genomics provide insights into the demographic history, inbreeding, and mutation load of two 'living fossil' tree species of Dipteronia.</title>
        <authorList>
            <person name="Feng Y."/>
            <person name="Comes H.P."/>
            <person name="Chen J."/>
            <person name="Zhu S."/>
            <person name="Lu R."/>
            <person name="Zhang X."/>
            <person name="Li P."/>
            <person name="Qiu J."/>
            <person name="Olsen K.M."/>
            <person name="Qiu Y."/>
        </authorList>
    </citation>
    <scope>NUCLEOTIDE SEQUENCE</scope>
    <source>
        <strain evidence="1">NBL</strain>
    </source>
</reference>
<dbReference type="PANTHER" id="PTHR47481">
    <property type="match status" value="1"/>
</dbReference>
<sequence length="155" mass="17672">MIDGTDSAFQSWNSLEEQLLPMTKEKEILLNESQMSLKKGNLSLDEYLRKFKNICDSLAAVKNPMDEINKVFKNLEMVTYPTAEAWIQKKEVISFKTMAKQNEVLTNDVNKQVSTDFDLENLQNLNRGSIEEGTNIAPNQEKITNNFNSFANASQ</sequence>
<protein>
    <submittedName>
        <fullName evidence="1">Uncharacterized protein</fullName>
    </submittedName>
</protein>
<evidence type="ECO:0000313" key="2">
    <source>
        <dbReference type="Proteomes" id="UP001281410"/>
    </source>
</evidence>
<gene>
    <name evidence="1" type="ORF">Dsin_020999</name>
</gene>
<dbReference type="EMBL" id="JANJYJ010000006">
    <property type="protein sequence ID" value="KAK3206953.1"/>
    <property type="molecule type" value="Genomic_DNA"/>
</dbReference>
<dbReference type="AlphaFoldDB" id="A0AAE0E4B6"/>
<proteinExistence type="predicted"/>
<dbReference type="PANTHER" id="PTHR47481:SF10">
    <property type="entry name" value="COPIA-LIKE POLYPROTEIN_RETROTRANSPOSON"/>
    <property type="match status" value="1"/>
</dbReference>
<organism evidence="1 2">
    <name type="scientific">Dipteronia sinensis</name>
    <dbReference type="NCBI Taxonomy" id="43782"/>
    <lineage>
        <taxon>Eukaryota</taxon>
        <taxon>Viridiplantae</taxon>
        <taxon>Streptophyta</taxon>
        <taxon>Embryophyta</taxon>
        <taxon>Tracheophyta</taxon>
        <taxon>Spermatophyta</taxon>
        <taxon>Magnoliopsida</taxon>
        <taxon>eudicotyledons</taxon>
        <taxon>Gunneridae</taxon>
        <taxon>Pentapetalae</taxon>
        <taxon>rosids</taxon>
        <taxon>malvids</taxon>
        <taxon>Sapindales</taxon>
        <taxon>Sapindaceae</taxon>
        <taxon>Hippocastanoideae</taxon>
        <taxon>Acereae</taxon>
        <taxon>Dipteronia</taxon>
    </lineage>
</organism>
<name>A0AAE0E4B6_9ROSI</name>